<evidence type="ECO:0000313" key="5">
    <source>
        <dbReference type="Proteomes" id="UP000663829"/>
    </source>
</evidence>
<feature type="region of interest" description="Disordered" evidence="1">
    <location>
        <begin position="1"/>
        <end position="52"/>
    </location>
</feature>
<sequence>MDNTNPNKRNATLDDFFISSKKPRDENNSLNVTSISSCSSSSSPSSSSTTNVLVSTSPSNQCLTDVSTSCSTNLSLNNEKSLPKSSSKVCPTDISQTSRDLPAQPRLAVYPADNGNRSFQVRWYTNRDWLEYSVERDAVFCYCCRHFSQFSTPTRTQRDAFTTCGFNNWNRALANDRGFDKHVNCQSHITSLANFSEYKSRQKSNTSVINVLEKQRAEQILYNRSKLIKISSAILLCAKQLIALRGHDERIE</sequence>
<feature type="compositionally biased region" description="Low complexity" evidence="1">
    <location>
        <begin position="28"/>
        <end position="52"/>
    </location>
</feature>
<dbReference type="OrthoDB" id="1739706at2759"/>
<dbReference type="PANTHER" id="PTHR45749">
    <property type="match status" value="1"/>
</dbReference>
<dbReference type="SMART" id="SM00597">
    <property type="entry name" value="ZnF_TTF"/>
    <property type="match status" value="1"/>
</dbReference>
<feature type="compositionally biased region" description="Polar residues" evidence="1">
    <location>
        <begin position="79"/>
        <end position="98"/>
    </location>
</feature>
<dbReference type="PANTHER" id="PTHR45749:SF21">
    <property type="entry name" value="DUF4371 DOMAIN-CONTAINING PROTEIN"/>
    <property type="match status" value="1"/>
</dbReference>
<name>A0A816EQS5_9BILA</name>
<evidence type="ECO:0000313" key="3">
    <source>
        <dbReference type="EMBL" id="CAF1649766.1"/>
    </source>
</evidence>
<evidence type="ECO:0000313" key="4">
    <source>
        <dbReference type="EMBL" id="CAF4575756.1"/>
    </source>
</evidence>
<reference evidence="3" key="1">
    <citation type="submission" date="2021-02" db="EMBL/GenBank/DDBJ databases">
        <authorList>
            <person name="Nowell W R."/>
        </authorList>
    </citation>
    <scope>NUCLEOTIDE SEQUENCE</scope>
</reference>
<dbReference type="EMBL" id="CAJNOQ010050912">
    <property type="protein sequence ID" value="CAF1649766.1"/>
    <property type="molecule type" value="Genomic_DNA"/>
</dbReference>
<dbReference type="EMBL" id="CAJOBC010121358">
    <property type="protein sequence ID" value="CAF4575756.1"/>
    <property type="molecule type" value="Genomic_DNA"/>
</dbReference>
<dbReference type="Proteomes" id="UP000681722">
    <property type="component" value="Unassembled WGS sequence"/>
</dbReference>
<evidence type="ECO:0000259" key="2">
    <source>
        <dbReference type="SMART" id="SM00597"/>
    </source>
</evidence>
<dbReference type="AlphaFoldDB" id="A0A816EQS5"/>
<feature type="region of interest" description="Disordered" evidence="1">
    <location>
        <begin position="78"/>
        <end position="98"/>
    </location>
</feature>
<dbReference type="InterPro" id="IPR006580">
    <property type="entry name" value="Znf_TTF"/>
</dbReference>
<gene>
    <name evidence="3" type="ORF">GPM918_LOCUS45443</name>
    <name evidence="4" type="ORF">SRO942_LOCUS47948</name>
</gene>
<evidence type="ECO:0000256" key="1">
    <source>
        <dbReference type="SAM" id="MobiDB-lite"/>
    </source>
</evidence>
<comment type="caution">
    <text evidence="3">The sequence shown here is derived from an EMBL/GenBank/DDBJ whole genome shotgun (WGS) entry which is preliminary data.</text>
</comment>
<protein>
    <recommendedName>
        <fullName evidence="2">TTF-type domain-containing protein</fullName>
    </recommendedName>
</protein>
<keyword evidence="5" id="KW-1185">Reference proteome</keyword>
<dbReference type="Proteomes" id="UP000663829">
    <property type="component" value="Unassembled WGS sequence"/>
</dbReference>
<proteinExistence type="predicted"/>
<organism evidence="3 5">
    <name type="scientific">Didymodactylos carnosus</name>
    <dbReference type="NCBI Taxonomy" id="1234261"/>
    <lineage>
        <taxon>Eukaryota</taxon>
        <taxon>Metazoa</taxon>
        <taxon>Spiralia</taxon>
        <taxon>Gnathifera</taxon>
        <taxon>Rotifera</taxon>
        <taxon>Eurotatoria</taxon>
        <taxon>Bdelloidea</taxon>
        <taxon>Philodinida</taxon>
        <taxon>Philodinidae</taxon>
        <taxon>Didymodactylos</taxon>
    </lineage>
</organism>
<feature type="domain" description="TTF-type" evidence="2">
    <location>
        <begin position="115"/>
        <end position="205"/>
    </location>
</feature>
<accession>A0A816EQS5</accession>
<feature type="compositionally biased region" description="Polar residues" evidence="1">
    <location>
        <begin position="1"/>
        <end position="10"/>
    </location>
</feature>